<feature type="DNA-binding region" description="H-T-H motif" evidence="2">
    <location>
        <begin position="29"/>
        <end position="48"/>
    </location>
</feature>
<accession>A0A2Z5Y375</accession>
<dbReference type="AlphaFoldDB" id="A0A2Z5Y375"/>
<evidence type="ECO:0000256" key="2">
    <source>
        <dbReference type="PROSITE-ProRule" id="PRU00335"/>
    </source>
</evidence>
<dbReference type="PANTHER" id="PTHR43479:SF11">
    <property type="entry name" value="ACREF_ENVCD OPERON REPRESSOR-RELATED"/>
    <property type="match status" value="1"/>
</dbReference>
<dbReference type="Pfam" id="PF00440">
    <property type="entry name" value="TetR_N"/>
    <property type="match status" value="1"/>
</dbReference>
<feature type="domain" description="HTH tetR-type" evidence="3">
    <location>
        <begin position="6"/>
        <end position="66"/>
    </location>
</feature>
<evidence type="ECO:0000259" key="3">
    <source>
        <dbReference type="PROSITE" id="PS50977"/>
    </source>
</evidence>
<gene>
    <name evidence="4" type="ORF">DAT561_1136</name>
</gene>
<keyword evidence="1 2" id="KW-0238">DNA-binding</keyword>
<dbReference type="Proteomes" id="UP000269226">
    <property type="component" value="Chromosome"/>
</dbReference>
<dbReference type="SUPFAM" id="SSF46689">
    <property type="entry name" value="Homeodomain-like"/>
    <property type="match status" value="1"/>
</dbReference>
<dbReference type="GeneID" id="57043682"/>
<reference evidence="4 5" key="1">
    <citation type="submission" date="2018-01" db="EMBL/GenBank/DDBJ databases">
        <title>Whole genome sequence of Melissococcus plutonius DAT561.</title>
        <authorList>
            <person name="Okumura K."/>
            <person name="Takamatsu D."/>
            <person name="Okura M."/>
        </authorList>
    </citation>
    <scope>NUCLEOTIDE SEQUENCE [LARGE SCALE GENOMIC DNA]</scope>
    <source>
        <strain evidence="4 5">DAT561</strain>
    </source>
</reference>
<name>A0A2Z5Y375_9ENTE</name>
<dbReference type="GO" id="GO:0003677">
    <property type="term" value="F:DNA binding"/>
    <property type="evidence" value="ECO:0007669"/>
    <property type="project" value="UniProtKB-UniRule"/>
</dbReference>
<dbReference type="PROSITE" id="PS50977">
    <property type="entry name" value="HTH_TETR_2"/>
    <property type="match status" value="1"/>
</dbReference>
<evidence type="ECO:0000313" key="5">
    <source>
        <dbReference type="Proteomes" id="UP000269226"/>
    </source>
</evidence>
<dbReference type="InterPro" id="IPR036271">
    <property type="entry name" value="Tet_transcr_reg_TetR-rel_C_sf"/>
</dbReference>
<organism evidence="4 5">
    <name type="scientific">Melissococcus plutonius</name>
    <dbReference type="NCBI Taxonomy" id="33970"/>
    <lineage>
        <taxon>Bacteria</taxon>
        <taxon>Bacillati</taxon>
        <taxon>Bacillota</taxon>
        <taxon>Bacilli</taxon>
        <taxon>Lactobacillales</taxon>
        <taxon>Enterococcaceae</taxon>
        <taxon>Melissococcus</taxon>
    </lineage>
</organism>
<dbReference type="RefSeq" id="WP_015695127.1">
    <property type="nucleotide sequence ID" value="NZ_AP018492.1"/>
</dbReference>
<dbReference type="EMBL" id="AP018492">
    <property type="protein sequence ID" value="BBC61244.1"/>
    <property type="molecule type" value="Genomic_DNA"/>
</dbReference>
<dbReference type="InterPro" id="IPR001647">
    <property type="entry name" value="HTH_TetR"/>
</dbReference>
<evidence type="ECO:0000256" key="1">
    <source>
        <dbReference type="ARBA" id="ARBA00023125"/>
    </source>
</evidence>
<dbReference type="PANTHER" id="PTHR43479">
    <property type="entry name" value="ACREF/ENVCD OPERON REPRESSOR-RELATED"/>
    <property type="match status" value="1"/>
</dbReference>
<dbReference type="InterPro" id="IPR050624">
    <property type="entry name" value="HTH-type_Tx_Regulator"/>
</dbReference>
<proteinExistence type="predicted"/>
<dbReference type="Gene3D" id="1.10.357.10">
    <property type="entry name" value="Tetracycline Repressor, domain 2"/>
    <property type="match status" value="1"/>
</dbReference>
<dbReference type="InterPro" id="IPR009057">
    <property type="entry name" value="Homeodomain-like_sf"/>
</dbReference>
<sequence length="191" mass="22198">MARRKTITKEQILNAAYEIIANEGFSKFTARNIAAKMKCSTQPIYLEFKNMNDLKEELFKKINKYLIKDVFSVVHTGDKVVDLSLNYIHFAKNESKFYHALYLEEYGEGKRMQVFSYTHFFDTLKTDSRYKNLTDEQINALYTGIWIVSTGLAALMGTDVIHPTEEQIKHLMKESIDAILGWEHPIEIITE</sequence>
<dbReference type="SUPFAM" id="SSF48498">
    <property type="entry name" value="Tetracyclin repressor-like, C-terminal domain"/>
    <property type="match status" value="1"/>
</dbReference>
<evidence type="ECO:0000313" key="4">
    <source>
        <dbReference type="EMBL" id="BBC61244.1"/>
    </source>
</evidence>
<protein>
    <submittedName>
        <fullName evidence="4">Transcriptional regulator, AcrR family</fullName>
    </submittedName>
</protein>